<evidence type="ECO:0000313" key="4">
    <source>
        <dbReference type="Proteomes" id="UP000053612"/>
    </source>
</evidence>
<accession>A0A0V8E537</accession>
<comment type="caution">
    <text evidence="3">The sequence shown here is derived from an EMBL/GenBank/DDBJ whole genome shotgun (WGS) entry which is preliminary data.</text>
</comment>
<dbReference type="PIRSF" id="PIRSF001327">
    <property type="entry name" value="Arsenical_pump-driving_ATPase"/>
    <property type="match status" value="1"/>
</dbReference>
<comment type="similarity">
    <text evidence="1">Belongs to the arsA ATPase family.</text>
</comment>
<dbReference type="PANTHER" id="PTHR10803">
    <property type="entry name" value="ARSENICAL PUMP-DRIVING ATPASE ARSENITE-TRANSLOCATING ATPASE"/>
    <property type="match status" value="1"/>
</dbReference>
<dbReference type="CDD" id="cd02035">
    <property type="entry name" value="ArsA"/>
    <property type="match status" value="2"/>
</dbReference>
<dbReference type="InterPro" id="IPR016300">
    <property type="entry name" value="ATPase_ArsA/GET3"/>
</dbReference>
<dbReference type="PANTHER" id="PTHR10803:SF3">
    <property type="entry name" value="ATPASE GET3"/>
    <property type="match status" value="1"/>
</dbReference>
<dbReference type="SMART" id="SM00382">
    <property type="entry name" value="AAA"/>
    <property type="match status" value="2"/>
</dbReference>
<organism evidence="3 4">
    <name type="scientific">Lactococcus lactis subsp. lactis</name>
    <name type="common">Streptococcus lactis</name>
    <dbReference type="NCBI Taxonomy" id="1360"/>
    <lineage>
        <taxon>Bacteria</taxon>
        <taxon>Bacillati</taxon>
        <taxon>Bacillota</taxon>
        <taxon>Bacilli</taxon>
        <taxon>Lactobacillales</taxon>
        <taxon>Streptococcaceae</taxon>
        <taxon>Lactococcus</taxon>
    </lineage>
</organism>
<dbReference type="NCBIfam" id="TIGR00345">
    <property type="entry name" value="GET3_arsA_TRC40"/>
    <property type="match status" value="1"/>
</dbReference>
<dbReference type="GO" id="GO:0015446">
    <property type="term" value="F:ATPase-coupled arsenite transmembrane transporter activity"/>
    <property type="evidence" value="ECO:0007669"/>
    <property type="project" value="InterPro"/>
</dbReference>
<dbReference type="InterPro" id="IPR027541">
    <property type="entry name" value="Ars_ATPase"/>
</dbReference>
<dbReference type="Pfam" id="PF02374">
    <property type="entry name" value="ArsA_ATPase"/>
    <property type="match status" value="3"/>
</dbReference>
<dbReference type="InterPro" id="IPR027417">
    <property type="entry name" value="P-loop_NTPase"/>
</dbReference>
<dbReference type="RefSeq" id="WP_058224615.1">
    <property type="nucleotide sequence ID" value="NZ_LKLS01000052.1"/>
</dbReference>
<dbReference type="InterPro" id="IPR025723">
    <property type="entry name" value="ArsA/GET3_ATPase-like"/>
</dbReference>
<dbReference type="AlphaFoldDB" id="A0A0V8E537"/>
<dbReference type="SUPFAM" id="SSF52540">
    <property type="entry name" value="P-loop containing nucleoside triphosphate hydrolases"/>
    <property type="match status" value="2"/>
</dbReference>
<dbReference type="Proteomes" id="UP000053612">
    <property type="component" value="Unassembled WGS sequence"/>
</dbReference>
<dbReference type="GO" id="GO:0005524">
    <property type="term" value="F:ATP binding"/>
    <property type="evidence" value="ECO:0007669"/>
    <property type="project" value="InterPro"/>
</dbReference>
<sequence>MELYDPQKIALTKYLFFTGKGGVGKTTSACATAVNLAESGNKVILISTDPASNLQDVFLTKLTNVPKVISEIPNLKVANFDPVSAANDYKESIIGPYRGVLPDSALKNMEEQLSGSCTVEIASFNEFAGFLTNKEIENEFDYVIFDTAPTGHTLRMLALPSAWTNYLDENQTGASCLGQLSGLGDKKESYEKAVNTLSDSKLTTLMLVTRPQQAAITETERASKELSELGINNQKLIINGILTQSDDELSKVIFKQQEDDLKQLPKALSQIEQLFVPLRPYNVTGLDKLRILLNTVQPQITEIDSEIKEYPELSTVINDFIKSGKKIIFTMGKGGVGKTTIAIKVAKALQEQGKKVHLATTDPANHLNLYLGDMPGLSLSHIDEEKELREYKEEVLNKARETMSGDDLDYVKEDLESPCTQEIAVFRAFSEIVEKADDEIVVIDTAPTGHTLLLLESTQSYAKEVERTSGEVPKSIQKLLPRLQNPNETEVLMVTLPETTPVYESMRLADDLDRANIAHTWWLVNQSMSATRTSNEVLKARSSNEVEWIDKVAELSNNHYAVAKWQADFEK</sequence>
<feature type="domain" description="AAA+ ATPase" evidence="2">
    <location>
        <begin position="11"/>
        <end position="232"/>
    </location>
</feature>
<dbReference type="InterPro" id="IPR003593">
    <property type="entry name" value="AAA+_ATPase"/>
</dbReference>
<proteinExistence type="inferred from homology"/>
<evidence type="ECO:0000256" key="1">
    <source>
        <dbReference type="ARBA" id="ARBA00011040"/>
    </source>
</evidence>
<dbReference type="NCBIfam" id="TIGR04291">
    <property type="entry name" value="arsen_driv_ArsA"/>
    <property type="match status" value="1"/>
</dbReference>
<protein>
    <submittedName>
        <fullName evidence="3">Arsenical pump-driving ATPase</fullName>
    </submittedName>
</protein>
<dbReference type="PATRIC" id="fig|1360.109.peg.2216"/>
<gene>
    <name evidence="3" type="ORF">LMG9449_0549</name>
</gene>
<reference evidence="4" key="1">
    <citation type="submission" date="2015-10" db="EMBL/GenBank/DDBJ databases">
        <title>Draft Genome Sequences of 11 Lactococcus lactis subspecies cremoris strains.</title>
        <authorList>
            <person name="Wels M."/>
            <person name="Backus L."/>
            <person name="Boekhorst J."/>
            <person name="Dijkstra A."/>
            <person name="Beerthuizen M."/>
            <person name="Kelly W."/>
            <person name="Siezen R."/>
            <person name="Bachmann H."/>
            <person name="Van Hijum S."/>
        </authorList>
    </citation>
    <scope>NUCLEOTIDE SEQUENCE [LARGE SCALE GENOMIC DNA]</scope>
    <source>
        <strain evidence="4">LMG9449</strain>
    </source>
</reference>
<dbReference type="GO" id="GO:0016887">
    <property type="term" value="F:ATP hydrolysis activity"/>
    <property type="evidence" value="ECO:0007669"/>
    <property type="project" value="InterPro"/>
</dbReference>
<evidence type="ECO:0000259" key="2">
    <source>
        <dbReference type="SMART" id="SM00382"/>
    </source>
</evidence>
<dbReference type="EMBL" id="LKLS01000052">
    <property type="protein sequence ID" value="KSU20960.1"/>
    <property type="molecule type" value="Genomic_DNA"/>
</dbReference>
<dbReference type="Gene3D" id="3.40.50.300">
    <property type="entry name" value="P-loop containing nucleotide triphosphate hydrolases"/>
    <property type="match status" value="2"/>
</dbReference>
<evidence type="ECO:0000313" key="3">
    <source>
        <dbReference type="EMBL" id="KSU20960.1"/>
    </source>
</evidence>
<name>A0A0V8E537_LACLL</name>
<feature type="domain" description="AAA+ ATPase" evidence="2">
    <location>
        <begin position="324"/>
        <end position="518"/>
    </location>
</feature>